<dbReference type="PANTHER" id="PTHR18964">
    <property type="entry name" value="ROK (REPRESSOR, ORF, KINASE) FAMILY"/>
    <property type="match status" value="1"/>
</dbReference>
<reference evidence="2 3" key="1">
    <citation type="submission" date="2020-05" db="EMBL/GenBank/DDBJ databases">
        <title>Actinomyces sp. zg-325.</title>
        <authorList>
            <person name="Yang C."/>
        </authorList>
    </citation>
    <scope>NUCLEOTIDE SEQUENCE [LARGE SCALE GENOMIC DNA]</scope>
    <source>
        <strain evidence="3">zg-325</strain>
    </source>
</reference>
<organism evidence="2 3">
    <name type="scientific">Actinomyces marmotae</name>
    <dbReference type="NCBI Taxonomy" id="2737173"/>
    <lineage>
        <taxon>Bacteria</taxon>
        <taxon>Bacillati</taxon>
        <taxon>Actinomycetota</taxon>
        <taxon>Actinomycetes</taxon>
        <taxon>Actinomycetales</taxon>
        <taxon>Actinomycetaceae</taxon>
        <taxon>Actinomyces</taxon>
    </lineage>
</organism>
<dbReference type="Gene3D" id="3.30.420.40">
    <property type="match status" value="2"/>
</dbReference>
<keyword evidence="3" id="KW-1185">Reference proteome</keyword>
<evidence type="ECO:0000256" key="1">
    <source>
        <dbReference type="ARBA" id="ARBA00006479"/>
    </source>
</evidence>
<proteinExistence type="inferred from homology"/>
<sequence length="362" mass="37442">MSRASLMGRVGISAGSITRLTSPMLESGTLLATAEQVRATGRPQSHLEVDAGAERLVGVTLSGRHLTAVLTDLRLTVLASTRLEVTDHAPEAVVALLARAVGDLRSRLAQDGAPVTGLGLTLGGSSRDGRTVDEAVFLGWHGVRLAEAVEAATGIPTLVGNDLAAMTEQELWFGAGREHERFSLVTVGAGIGHGLVVGGSVISSPDAQLGLAGMVPVPDGAHPPVSSPAMACLTDAALERAWSQRLAAGRHRSPDRGARAARILSLAEDGDGDAMDVCASFALRLGRFIGITAAFTLPETVIVAGERSGVASLFEDQVMLGIAAVRRPGAAPLDVVVREHDRAQWARGAAVLVLRARIAGEL</sequence>
<dbReference type="SUPFAM" id="SSF53067">
    <property type="entry name" value="Actin-like ATPase domain"/>
    <property type="match status" value="1"/>
</dbReference>
<gene>
    <name evidence="2" type="ORF">HPC72_07735</name>
</gene>
<protein>
    <submittedName>
        <fullName evidence="2">ROK family protein</fullName>
    </submittedName>
</protein>
<comment type="similarity">
    <text evidence="1">Belongs to the ROK (NagC/XylR) family.</text>
</comment>
<dbReference type="EMBL" id="CP053642">
    <property type="protein sequence ID" value="QKD80694.1"/>
    <property type="molecule type" value="Genomic_DNA"/>
</dbReference>
<dbReference type="PANTHER" id="PTHR18964:SF149">
    <property type="entry name" value="BIFUNCTIONAL UDP-N-ACETYLGLUCOSAMINE 2-EPIMERASE_N-ACETYLMANNOSAMINE KINASE"/>
    <property type="match status" value="1"/>
</dbReference>
<dbReference type="Gene3D" id="1.10.10.10">
    <property type="entry name" value="Winged helix-like DNA-binding domain superfamily/Winged helix DNA-binding domain"/>
    <property type="match status" value="1"/>
</dbReference>
<dbReference type="Pfam" id="PF00480">
    <property type="entry name" value="ROK"/>
    <property type="match status" value="1"/>
</dbReference>
<dbReference type="Proteomes" id="UP000504752">
    <property type="component" value="Chromosome"/>
</dbReference>
<accession>A0A6M8B1Y3</accession>
<dbReference type="AlphaFoldDB" id="A0A6M8B1Y3"/>
<dbReference type="KEGG" id="amam:HPC72_07735"/>
<dbReference type="InterPro" id="IPR043129">
    <property type="entry name" value="ATPase_NBD"/>
</dbReference>
<evidence type="ECO:0000313" key="3">
    <source>
        <dbReference type="Proteomes" id="UP000504752"/>
    </source>
</evidence>
<dbReference type="InterPro" id="IPR000600">
    <property type="entry name" value="ROK"/>
</dbReference>
<name>A0A6M8B1Y3_9ACTO</name>
<evidence type="ECO:0000313" key="2">
    <source>
        <dbReference type="EMBL" id="QKD80694.1"/>
    </source>
</evidence>
<dbReference type="InterPro" id="IPR036388">
    <property type="entry name" value="WH-like_DNA-bd_sf"/>
</dbReference>